<feature type="region of interest" description="Disordered" evidence="1">
    <location>
        <begin position="91"/>
        <end position="126"/>
    </location>
</feature>
<name>Q9D5F2_MOUSE</name>
<organism evidence="2">
    <name type="scientific">Mus musculus</name>
    <name type="common">Mouse</name>
    <dbReference type="NCBI Taxonomy" id="10090"/>
    <lineage>
        <taxon>Eukaryota</taxon>
        <taxon>Metazoa</taxon>
        <taxon>Chordata</taxon>
        <taxon>Craniata</taxon>
        <taxon>Vertebrata</taxon>
        <taxon>Euteleostomi</taxon>
        <taxon>Mammalia</taxon>
        <taxon>Eutheria</taxon>
        <taxon>Euarchontoglires</taxon>
        <taxon>Glires</taxon>
        <taxon>Rodentia</taxon>
        <taxon>Myomorpha</taxon>
        <taxon>Muroidea</taxon>
        <taxon>Muridae</taxon>
        <taxon>Murinae</taxon>
        <taxon>Mus</taxon>
        <taxon>Mus</taxon>
    </lineage>
</organism>
<evidence type="ECO:0000256" key="1">
    <source>
        <dbReference type="SAM" id="MobiDB-lite"/>
    </source>
</evidence>
<dbReference type="EMBL" id="AK015402">
    <property type="protein sequence ID" value="BAB29833.1"/>
    <property type="molecule type" value="mRNA"/>
</dbReference>
<reference evidence="2" key="6">
    <citation type="journal article" date="2002" name="Nature">
        <title>Analysis of the mouse transcriptome based on functional annotation of 60,770 full-length cDNAs.</title>
        <authorList>
            <consortium name="The FANTOM Consortium and the RIKEN Genome Exploration Research Group Phase I and II Team"/>
        </authorList>
    </citation>
    <scope>NUCLEOTIDE SEQUENCE</scope>
    <source>
        <strain evidence="2">C57BL/6J</strain>
        <tissue evidence="2">Testis</tissue>
    </source>
</reference>
<dbReference type="OrthoDB" id="9633864at2759"/>
<reference evidence="2" key="1">
    <citation type="journal article" date="1999" name="Methods Enzymol.">
        <title>High-efficiency full-length cDNA cloning.</title>
        <authorList>
            <person name="Carninci P."/>
            <person name="Hayashizaki Y."/>
        </authorList>
    </citation>
    <scope>NUCLEOTIDE SEQUENCE</scope>
    <source>
        <strain evidence="2">C57BL/6J</strain>
        <tissue evidence="2">Testis</tissue>
    </source>
</reference>
<evidence type="ECO:0000313" key="2">
    <source>
        <dbReference type="EMBL" id="BAB29833.1"/>
    </source>
</evidence>
<reference evidence="2" key="2">
    <citation type="journal article" date="2000" name="Genome Res.">
        <title>Normalization and subtraction of cap-trapper-selected cDNAs to prepare full-length cDNA libraries for rapid discovery of new genes.</title>
        <authorList>
            <person name="Carninci P."/>
            <person name="Shibata Y."/>
            <person name="Hayatsu N."/>
            <person name="Sugahara Y."/>
            <person name="Shibata K."/>
            <person name="Itoh M."/>
            <person name="Konno H."/>
            <person name="Okazaki Y."/>
            <person name="Muramatsu M."/>
            <person name="Hayashizaki Y."/>
        </authorList>
    </citation>
    <scope>NUCLEOTIDE SEQUENCE</scope>
    <source>
        <strain evidence="2">C57BL/6J</strain>
        <tissue evidence="2">Testis</tissue>
    </source>
</reference>
<dbReference type="AGR" id="MGI:1922112"/>
<sequence>MTMVTRNSLKQNAAQVTLTPMTKRRKMRKPFIPLRCQLYFKVQRTRIKTEQSLGCTKKKVPTYYVYPKRRKRAIRPTIYVCYHMLNRKWKERREKRQNKRRYQSKKRSQLKRRCQSKKQNKSKSYF</sequence>
<dbReference type="MGI" id="MGI:1922112">
    <property type="gene designation" value="4930447F04Rik"/>
</dbReference>
<reference evidence="2" key="5">
    <citation type="journal article" date="2001" name="Nature">
        <title>Functional annotation of a full-length mouse cDNA collection.</title>
        <authorList>
            <consortium name="The RIKEN Genome Exploration Research Group Phase II Team and the FANTOM Consortium"/>
        </authorList>
    </citation>
    <scope>NUCLEOTIDE SEQUENCE</scope>
    <source>
        <strain evidence="2">C57BL/6J</strain>
        <tissue evidence="2">Testis</tissue>
    </source>
</reference>
<accession>Q9D5F2</accession>
<proteinExistence type="evidence at transcript level"/>
<reference evidence="2" key="8">
    <citation type="journal article" date="2005" name="Science">
        <title>Antisense Transcription in the Mammalian Transcriptome.</title>
        <authorList>
            <consortium name="RIKEN Genome Exploration Research Group and Genome Science Group (Genome Network Project Core Group) and the FANTOM Consortium"/>
        </authorList>
    </citation>
    <scope>NUCLEOTIDE SEQUENCE</scope>
    <source>
        <strain evidence="2">C57BL/6J</strain>
        <tissue evidence="2">Testis</tissue>
    </source>
</reference>
<dbReference type="AlphaFoldDB" id="Q9D5F2"/>
<protein>
    <submittedName>
        <fullName evidence="2">Uncharacterized protein</fullName>
    </submittedName>
</protein>
<reference evidence="2" key="4">
    <citation type="submission" date="2000-07" db="EMBL/GenBank/DDBJ databases">
        <authorList>
            <person name="Adachi J."/>
            <person name="Aizawa K."/>
            <person name="Akahira S."/>
            <person name="Akimura T."/>
            <person name="Arai A."/>
            <person name="Aono H."/>
            <person name="Arakawa T."/>
            <person name="Bono H."/>
            <person name="Carninci P."/>
            <person name="Fukuda S."/>
            <person name="Fukunishi Y."/>
            <person name="Furuno M."/>
            <person name="Hanagaki T."/>
            <person name="Hara A."/>
            <person name="Hayatsu N."/>
            <person name="Hiramoto K."/>
            <person name="Hiraoka T."/>
            <person name="Hori F."/>
            <person name="Imotani K."/>
            <person name="Ishii Y."/>
            <person name="Itoh M."/>
            <person name="Izawa M."/>
            <person name="Kasukawa T."/>
            <person name="Kato H."/>
            <person name="Kawai J."/>
            <person name="Kojima Y."/>
            <person name="Konno H."/>
            <person name="Kouda M."/>
            <person name="Koya S."/>
            <person name="Kurihara C."/>
            <person name="Matsuyama T."/>
            <person name="Miyazaki A."/>
            <person name="Nishi K."/>
            <person name="Nomura K."/>
            <person name="Numazaki R."/>
            <person name="Ohno M."/>
            <person name="Okazaki Y."/>
            <person name="Okido T."/>
            <person name="Owa C."/>
            <person name="Saito H."/>
            <person name="Saito R."/>
            <person name="Sakai C."/>
            <person name="Sakai K."/>
            <person name="Sano H."/>
            <person name="Sasaki D."/>
            <person name="Shibata K."/>
            <person name="Shibata Y."/>
            <person name="Shinagawa A."/>
            <person name="Shiraki T."/>
            <person name="Sogabe Y."/>
            <person name="Suzuki H."/>
            <person name="Tagami M."/>
            <person name="Tagawa A."/>
            <person name="Takahashi F."/>
            <person name="Tanaka T."/>
            <person name="Tejima Y."/>
            <person name="Toya T."/>
            <person name="Yamamura T."/>
            <person name="Yasunishi A."/>
            <person name="Yoshida K."/>
            <person name="Yoshino M."/>
            <person name="Muramatsu M."/>
            <person name="Hayashizaki Y."/>
        </authorList>
    </citation>
    <scope>NUCLEOTIDE SEQUENCE</scope>
    <source>
        <strain evidence="2">C57BL/6J</strain>
        <tissue evidence="2">Testis</tissue>
    </source>
</reference>
<reference evidence="2" key="3">
    <citation type="journal article" date="2000" name="Genome Res.">
        <title>RIKEN integrated sequence analysis (RISA) system--384-format sequencing pipeline with 384 multicapillary sequencer.</title>
        <authorList>
            <person name="Shibata K."/>
            <person name="Itoh M."/>
            <person name="Aizawa K."/>
            <person name="Nagaoka S."/>
            <person name="Sasaki N."/>
            <person name="Carninci P."/>
            <person name="Konno H."/>
            <person name="Akiyama J."/>
            <person name="Nishi K."/>
            <person name="Kitsunai T."/>
            <person name="Tashiro H."/>
            <person name="Itoh M."/>
            <person name="Sumi N."/>
            <person name="Ishii Y."/>
            <person name="Nakamura S."/>
            <person name="Hazama M."/>
            <person name="Nishine T."/>
            <person name="Harada A."/>
            <person name="Yamamoto R."/>
            <person name="Matsumoto H."/>
            <person name="Sakaguchi S."/>
            <person name="Ikegami T."/>
            <person name="Kashiwagi K."/>
            <person name="Fujiwake S."/>
            <person name="Inoue K."/>
            <person name="Togawa Y."/>
            <person name="Izawa M."/>
            <person name="Ohara E."/>
            <person name="Watahiki M."/>
            <person name="Yoneda Y."/>
            <person name="Ishikawa T."/>
            <person name="Ozawa K."/>
            <person name="Tanaka T."/>
            <person name="Matsuura S."/>
            <person name="Kawai J."/>
            <person name="Okazaki Y."/>
            <person name="Muramatsu M."/>
            <person name="Inoue Y."/>
            <person name="Kira A."/>
            <person name="Hayashizaki Y."/>
        </authorList>
    </citation>
    <scope>NUCLEOTIDE SEQUENCE</scope>
    <source>
        <strain evidence="2">C57BL/6J</strain>
        <tissue evidence="2">Testis</tissue>
    </source>
</reference>
<gene>
    <name evidence="3" type="primary">4930447F04Rik</name>
</gene>
<evidence type="ECO:0000313" key="3">
    <source>
        <dbReference type="MGI" id="MGI:1922112"/>
    </source>
</evidence>
<reference evidence="2" key="7">
    <citation type="journal article" date="2005" name="Science">
        <title>The Transcriptional Landscape of the Mammalian Genome.</title>
        <authorList>
            <consortium name="The FANTOM Consortium"/>
            <consortium name="Riken Genome Exploration Research Group and Genome Science Group (Genome Network Project Core Group)"/>
        </authorList>
    </citation>
    <scope>NUCLEOTIDE SEQUENCE</scope>
    <source>
        <strain evidence="2">C57BL/6J</strain>
        <tissue evidence="2">Testis</tissue>
    </source>
</reference>